<name>A0A2K9MDE9_9RHOB</name>
<dbReference type="Proteomes" id="UP000234882">
    <property type="component" value="Chromosome"/>
</dbReference>
<evidence type="ECO:0000313" key="2">
    <source>
        <dbReference type="Proteomes" id="UP000234882"/>
    </source>
</evidence>
<reference evidence="2" key="1">
    <citation type="submission" date="2017-12" db="EMBL/GenBank/DDBJ databases">
        <title>Genomic analysis of Paracoccus sp. CBA4604.</title>
        <authorList>
            <person name="Roh S.W."/>
            <person name="Kim J.Y."/>
            <person name="Kim J.S."/>
        </authorList>
    </citation>
    <scope>NUCLEOTIDE SEQUENCE [LARGE SCALE GENOMIC DNA]</scope>
    <source>
        <strain evidence="2">CBA4604</strain>
    </source>
</reference>
<keyword evidence="2" id="KW-1185">Reference proteome</keyword>
<evidence type="ECO:0000313" key="1">
    <source>
        <dbReference type="EMBL" id="AUM73669.1"/>
    </source>
</evidence>
<organism evidence="1 2">
    <name type="scientific">Paracoccus jeotgali</name>
    <dbReference type="NCBI Taxonomy" id="2065379"/>
    <lineage>
        <taxon>Bacteria</taxon>
        <taxon>Pseudomonadati</taxon>
        <taxon>Pseudomonadota</taxon>
        <taxon>Alphaproteobacteria</taxon>
        <taxon>Rhodobacterales</taxon>
        <taxon>Paracoccaceae</taxon>
        <taxon>Paracoccus</taxon>
    </lineage>
</organism>
<dbReference type="KEGG" id="paru:CYR75_04650"/>
<protein>
    <submittedName>
        <fullName evidence="1">Uncharacterized protein</fullName>
    </submittedName>
</protein>
<accession>A0A2K9MDE9</accession>
<gene>
    <name evidence="1" type="ORF">CYR75_04650</name>
</gene>
<dbReference type="AlphaFoldDB" id="A0A2K9MDE9"/>
<dbReference type="EMBL" id="CP025583">
    <property type="protein sequence ID" value="AUM73669.1"/>
    <property type="molecule type" value="Genomic_DNA"/>
</dbReference>
<sequence length="77" mass="8724">MVLHAMASILALPRAERRFMMAIRFWISAVWRSVVSGHDPLAQELQATLTCPPSLGRSSRFLSSFLLLLIRLRCVDL</sequence>
<proteinExistence type="predicted"/>